<organism evidence="1 2">
    <name type="scientific">Vigna unguiculata</name>
    <name type="common">Cowpea</name>
    <dbReference type="NCBI Taxonomy" id="3917"/>
    <lineage>
        <taxon>Eukaryota</taxon>
        <taxon>Viridiplantae</taxon>
        <taxon>Streptophyta</taxon>
        <taxon>Embryophyta</taxon>
        <taxon>Tracheophyta</taxon>
        <taxon>Spermatophyta</taxon>
        <taxon>Magnoliopsida</taxon>
        <taxon>eudicotyledons</taxon>
        <taxon>Gunneridae</taxon>
        <taxon>Pentapetalae</taxon>
        <taxon>rosids</taxon>
        <taxon>fabids</taxon>
        <taxon>Fabales</taxon>
        <taxon>Fabaceae</taxon>
        <taxon>Papilionoideae</taxon>
        <taxon>50 kb inversion clade</taxon>
        <taxon>NPAAA clade</taxon>
        <taxon>indigoferoid/millettioid clade</taxon>
        <taxon>Phaseoleae</taxon>
        <taxon>Vigna</taxon>
    </lineage>
</organism>
<evidence type="ECO:0000313" key="1">
    <source>
        <dbReference type="EMBL" id="QCD96381.1"/>
    </source>
</evidence>
<name>A0A4D6M7I9_VIGUN</name>
<keyword evidence="2" id="KW-1185">Reference proteome</keyword>
<accession>A0A4D6M7I9</accession>
<proteinExistence type="predicted"/>
<dbReference type="EMBL" id="CP039350">
    <property type="protein sequence ID" value="QCD96381.1"/>
    <property type="molecule type" value="Genomic_DNA"/>
</dbReference>
<reference evidence="1 2" key="1">
    <citation type="submission" date="2019-04" db="EMBL/GenBank/DDBJ databases">
        <title>An improved genome assembly and genetic linkage map for asparagus bean, Vigna unguiculata ssp. sesquipedialis.</title>
        <authorList>
            <person name="Xia Q."/>
            <person name="Zhang R."/>
            <person name="Dong Y."/>
        </authorList>
    </citation>
    <scope>NUCLEOTIDE SEQUENCE [LARGE SCALE GENOMIC DNA]</scope>
    <source>
        <tissue evidence="1">Leaf</tissue>
    </source>
</reference>
<evidence type="ECO:0000313" key="2">
    <source>
        <dbReference type="Proteomes" id="UP000501690"/>
    </source>
</evidence>
<gene>
    <name evidence="1" type="ORF">DEO72_LG6g1083</name>
</gene>
<protein>
    <submittedName>
        <fullName evidence="1">Uncharacterized protein</fullName>
    </submittedName>
</protein>
<dbReference type="Proteomes" id="UP000501690">
    <property type="component" value="Linkage Group LG6"/>
</dbReference>
<dbReference type="AlphaFoldDB" id="A0A4D6M7I9"/>
<sequence>MMVARRFYCCHERCHDEEDADLVPTRRHSCWLRGVPWLTSRGRRRFAHCYRFGGVALTTGSLTMKEKNGGLTVAAKFTVDMDGVVGPRFFGVRADRKQRIMKAGSSMVQRWRHRDAS</sequence>